<evidence type="ECO:0000256" key="1">
    <source>
        <dbReference type="ARBA" id="ARBA00022737"/>
    </source>
</evidence>
<feature type="repeat" description="TPR" evidence="3">
    <location>
        <begin position="79"/>
        <end position="112"/>
    </location>
</feature>
<organism evidence="4 5">
    <name type="scientific">Alloacidobacterium dinghuense</name>
    <dbReference type="NCBI Taxonomy" id="2763107"/>
    <lineage>
        <taxon>Bacteria</taxon>
        <taxon>Pseudomonadati</taxon>
        <taxon>Acidobacteriota</taxon>
        <taxon>Terriglobia</taxon>
        <taxon>Terriglobales</taxon>
        <taxon>Acidobacteriaceae</taxon>
        <taxon>Alloacidobacterium</taxon>
    </lineage>
</organism>
<sequence>MKSMEDRPSSVGFIMPLRRNPLGICLCFTVFSVATHGAQTGNSKSVKTGSLQQHYDAAQEFQRTGKLSEAAEQYRAFLADALGKLAIGYGLAQDYSNAAPLFDEALALDSDSRSLLLDYARTAFMLGEFAHAKTLATEYIRKYTGDREQLAQAHQVLGRTLLKLNQDQEARKELEAAVALDPTFANGYDLAVACLDLEDEKCAVQIFGEMQASFGDTSEIHMAFGRAYGDSDFQSRAAAEFKRAIEENPRLPSAHYSLAAILLATGGDESHMEAAETDLKKELIISPKDSKTYAALGKIAVNRKKYSEAETYLQKAISLDPQNPDAYLYLGQMYFEANRPAEAETALRQCIRLTADVSRNRYQVQNAHFLLGRLLMQKGQHDAAHAEMETARVLANKTLTQDKDKLAGLLDASDVHDVQAPKSEAGVSLTASNLDPLAMQKVEAMKEQVRPAVADSYNNLGALAATNSDYSGAVTYFKRAAAWNPSLEGLDYNWARAAFAGSQFADAILPVSRYLKSYPDDNGARSVLAISQFMTGDYHGCIETLQPVIGKADLVPQVEYAYAESMVRTGQVDSGRERLEALEKAHPEISEVHRFLGETLWHQGVKQRAIEELRTAIQLSPRDADSRFDLGKMELEGGDIAASIPALESAVKLSPNSEKFHQALAEAYTAARRPADARKEMEACELLRTRAQNGAAPHRTDAPEQ</sequence>
<keyword evidence="2 3" id="KW-0802">TPR repeat</keyword>
<feature type="repeat" description="TPR" evidence="3">
    <location>
        <begin position="624"/>
        <end position="657"/>
    </location>
</feature>
<dbReference type="KEGG" id="adin:H7849_06300"/>
<dbReference type="AlphaFoldDB" id="A0A7G8BLY3"/>
<evidence type="ECO:0000313" key="4">
    <source>
        <dbReference type="EMBL" id="QNI33553.1"/>
    </source>
</evidence>
<dbReference type="EMBL" id="CP060394">
    <property type="protein sequence ID" value="QNI33553.1"/>
    <property type="molecule type" value="Genomic_DNA"/>
</dbReference>
<feature type="repeat" description="TPR" evidence="3">
    <location>
        <begin position="324"/>
        <end position="357"/>
    </location>
</feature>
<dbReference type="Proteomes" id="UP000515312">
    <property type="component" value="Chromosome"/>
</dbReference>
<protein>
    <submittedName>
        <fullName evidence="4">Tetratricopeptide repeat protein</fullName>
    </submittedName>
</protein>
<evidence type="ECO:0000313" key="5">
    <source>
        <dbReference type="Proteomes" id="UP000515312"/>
    </source>
</evidence>
<reference evidence="4 5" key="1">
    <citation type="submission" date="2020-08" db="EMBL/GenBank/DDBJ databases">
        <title>Edaphobacter telluris sp. nov. and Acidobacterium dinghuensis sp. nov., two acidobacteria isolated from forest soil.</title>
        <authorList>
            <person name="Fu J."/>
            <person name="Qiu L."/>
        </authorList>
    </citation>
    <scope>NUCLEOTIDE SEQUENCE [LARGE SCALE GENOMIC DNA]</scope>
    <source>
        <strain evidence="4">4Y35</strain>
    </source>
</reference>
<dbReference type="PROSITE" id="PS50005">
    <property type="entry name" value="TPR"/>
    <property type="match status" value="8"/>
</dbReference>
<dbReference type="SUPFAM" id="SSF48452">
    <property type="entry name" value="TPR-like"/>
    <property type="match status" value="3"/>
</dbReference>
<dbReference type="InterPro" id="IPR051012">
    <property type="entry name" value="CellSynth/LPSAsmb/PSIAsmb"/>
</dbReference>
<proteinExistence type="predicted"/>
<dbReference type="InterPro" id="IPR019734">
    <property type="entry name" value="TPR_rpt"/>
</dbReference>
<dbReference type="InterPro" id="IPR011990">
    <property type="entry name" value="TPR-like_helical_dom_sf"/>
</dbReference>
<dbReference type="Pfam" id="PF13432">
    <property type="entry name" value="TPR_16"/>
    <property type="match status" value="2"/>
</dbReference>
<dbReference type="PROSITE" id="PS50293">
    <property type="entry name" value="TPR_REGION"/>
    <property type="match status" value="1"/>
</dbReference>
<feature type="repeat" description="TPR" evidence="3">
    <location>
        <begin position="454"/>
        <end position="487"/>
    </location>
</feature>
<dbReference type="Pfam" id="PF13374">
    <property type="entry name" value="TPR_10"/>
    <property type="match status" value="1"/>
</dbReference>
<name>A0A7G8BLY3_9BACT</name>
<evidence type="ECO:0000256" key="2">
    <source>
        <dbReference type="ARBA" id="ARBA00022803"/>
    </source>
</evidence>
<gene>
    <name evidence="4" type="ORF">H7849_06300</name>
</gene>
<feature type="repeat" description="TPR" evidence="3">
    <location>
        <begin position="218"/>
        <end position="251"/>
    </location>
</feature>
<dbReference type="Gene3D" id="1.25.40.10">
    <property type="entry name" value="Tetratricopeptide repeat domain"/>
    <property type="match status" value="4"/>
</dbReference>
<keyword evidence="1" id="KW-0677">Repeat</keyword>
<dbReference type="SMART" id="SM00028">
    <property type="entry name" value="TPR"/>
    <property type="match status" value="7"/>
</dbReference>
<feature type="repeat" description="TPR" evidence="3">
    <location>
        <begin position="151"/>
        <end position="184"/>
    </location>
</feature>
<dbReference type="PANTHER" id="PTHR45586">
    <property type="entry name" value="TPR REPEAT-CONTAINING PROTEIN PA4667"/>
    <property type="match status" value="1"/>
</dbReference>
<keyword evidence="5" id="KW-1185">Reference proteome</keyword>
<feature type="repeat" description="TPR" evidence="3">
    <location>
        <begin position="290"/>
        <end position="323"/>
    </location>
</feature>
<dbReference type="PANTHER" id="PTHR45586:SF1">
    <property type="entry name" value="LIPOPOLYSACCHARIDE ASSEMBLY PROTEIN B"/>
    <property type="match status" value="1"/>
</dbReference>
<evidence type="ECO:0000256" key="3">
    <source>
        <dbReference type="PROSITE-ProRule" id="PRU00339"/>
    </source>
</evidence>
<accession>A0A7G8BLY3</accession>
<feature type="repeat" description="TPR" evidence="3">
    <location>
        <begin position="590"/>
        <end position="623"/>
    </location>
</feature>
<dbReference type="Pfam" id="PF14559">
    <property type="entry name" value="TPR_19"/>
    <property type="match status" value="2"/>
</dbReference>